<accession>A0AAD1YN57</accession>
<name>A0AAD1YN57_9LAMI</name>
<keyword evidence="1" id="KW-0472">Membrane</keyword>
<protein>
    <submittedName>
        <fullName evidence="2">Uncharacterized protein</fullName>
    </submittedName>
</protein>
<dbReference type="EMBL" id="OU503036">
    <property type="protein sequence ID" value="CAI9754409.1"/>
    <property type="molecule type" value="Genomic_DNA"/>
</dbReference>
<dbReference type="Proteomes" id="UP000834106">
    <property type="component" value="Chromosome 1"/>
</dbReference>
<evidence type="ECO:0000313" key="2">
    <source>
        <dbReference type="EMBL" id="CAI9754409.1"/>
    </source>
</evidence>
<reference evidence="2" key="1">
    <citation type="submission" date="2023-05" db="EMBL/GenBank/DDBJ databases">
        <authorList>
            <person name="Huff M."/>
        </authorList>
    </citation>
    <scope>NUCLEOTIDE SEQUENCE</scope>
</reference>
<keyword evidence="3" id="KW-1185">Reference proteome</keyword>
<dbReference type="AlphaFoldDB" id="A0AAD1YN57"/>
<keyword evidence="1" id="KW-0812">Transmembrane</keyword>
<organism evidence="2 3">
    <name type="scientific">Fraxinus pennsylvanica</name>
    <dbReference type="NCBI Taxonomy" id="56036"/>
    <lineage>
        <taxon>Eukaryota</taxon>
        <taxon>Viridiplantae</taxon>
        <taxon>Streptophyta</taxon>
        <taxon>Embryophyta</taxon>
        <taxon>Tracheophyta</taxon>
        <taxon>Spermatophyta</taxon>
        <taxon>Magnoliopsida</taxon>
        <taxon>eudicotyledons</taxon>
        <taxon>Gunneridae</taxon>
        <taxon>Pentapetalae</taxon>
        <taxon>asterids</taxon>
        <taxon>lamiids</taxon>
        <taxon>Lamiales</taxon>
        <taxon>Oleaceae</taxon>
        <taxon>Oleeae</taxon>
        <taxon>Fraxinus</taxon>
    </lineage>
</organism>
<evidence type="ECO:0000313" key="3">
    <source>
        <dbReference type="Proteomes" id="UP000834106"/>
    </source>
</evidence>
<sequence length="102" mass="10918">MTVTLIGRELVTTWVGVDLVETASNVVSQGINVSLEKGKEEVVDMVVGMTNMEVVASMVLIVMVVGAGTLTVVEDQEMISITVIDQVHMSCLHQVDGIFAII</sequence>
<proteinExistence type="predicted"/>
<keyword evidence="1" id="KW-1133">Transmembrane helix</keyword>
<feature type="transmembrane region" description="Helical" evidence="1">
    <location>
        <begin position="54"/>
        <end position="73"/>
    </location>
</feature>
<gene>
    <name evidence="2" type="ORF">FPE_LOCUS1840</name>
</gene>
<evidence type="ECO:0000256" key="1">
    <source>
        <dbReference type="SAM" id="Phobius"/>
    </source>
</evidence>